<evidence type="ECO:0000313" key="2">
    <source>
        <dbReference type="EMBL" id="MFC5175947.1"/>
    </source>
</evidence>
<protein>
    <recommendedName>
        <fullName evidence="4">WD40 repeat domain-containing protein</fullName>
    </recommendedName>
</protein>
<accession>A0ABW0BFV0</accession>
<dbReference type="RefSeq" id="WP_378587509.1">
    <property type="nucleotide sequence ID" value="NZ_JBHSKD010000004.1"/>
</dbReference>
<keyword evidence="1" id="KW-0472">Membrane</keyword>
<keyword evidence="1" id="KW-0812">Transmembrane</keyword>
<sequence>MNSADELERLLGQQLHQQVDGMTDAPIGLGDVKGRAGRIRRNRRIAGGVAVAAVLAVAVPTALLVAPGTTSADRVSPANPDNGPTQTVLTLDGLATGGSPLIEYFDDQGVVIPTQGQVPLDEPYQALIEVPADGTWLALSISTDDLVYLDGDFQRQTSTRITQRLVSNPDRSAVAFVAPEAGAQTLLVRSTTDVEGGQAWDFPELPVVQPVDFAGKDTVVYQSTDDRGRQEMGLALPDGTTEDFGGGFVKAISANPGTGLVAVQTKANDDGSGCFGVVDTAASLSATVWDTCDYSLSAFSPDGTYVLASDAYLSGEGPTSLSILDARDGSLVASFTQERGGQLVLAQVAWETDDTVLALARDGVDNAIIRMGVDGSIEQAVATAPTQVDTPYYLGADRLR</sequence>
<reference evidence="3" key="1">
    <citation type="journal article" date="2019" name="Int. J. Syst. Evol. Microbiol.">
        <title>The Global Catalogue of Microorganisms (GCM) 10K type strain sequencing project: providing services to taxonomists for standard genome sequencing and annotation.</title>
        <authorList>
            <consortium name="The Broad Institute Genomics Platform"/>
            <consortium name="The Broad Institute Genome Sequencing Center for Infectious Disease"/>
            <person name="Wu L."/>
            <person name="Ma J."/>
        </authorList>
    </citation>
    <scope>NUCLEOTIDE SEQUENCE [LARGE SCALE GENOMIC DNA]</scope>
    <source>
        <strain evidence="3">DFY41</strain>
    </source>
</reference>
<organism evidence="2 3">
    <name type="scientific">Nocardioides taihuensis</name>
    <dbReference type="NCBI Taxonomy" id="1835606"/>
    <lineage>
        <taxon>Bacteria</taxon>
        <taxon>Bacillati</taxon>
        <taxon>Actinomycetota</taxon>
        <taxon>Actinomycetes</taxon>
        <taxon>Propionibacteriales</taxon>
        <taxon>Nocardioidaceae</taxon>
        <taxon>Nocardioides</taxon>
    </lineage>
</organism>
<dbReference type="SUPFAM" id="SSF82171">
    <property type="entry name" value="DPP6 N-terminal domain-like"/>
    <property type="match status" value="1"/>
</dbReference>
<gene>
    <name evidence="2" type="ORF">ACFPGP_04640</name>
</gene>
<feature type="transmembrane region" description="Helical" evidence="1">
    <location>
        <begin position="45"/>
        <end position="66"/>
    </location>
</feature>
<evidence type="ECO:0008006" key="4">
    <source>
        <dbReference type="Google" id="ProtNLM"/>
    </source>
</evidence>
<name>A0ABW0BFV0_9ACTN</name>
<comment type="caution">
    <text evidence="2">The sequence shown here is derived from an EMBL/GenBank/DDBJ whole genome shotgun (WGS) entry which is preliminary data.</text>
</comment>
<keyword evidence="1" id="KW-1133">Transmembrane helix</keyword>
<evidence type="ECO:0000256" key="1">
    <source>
        <dbReference type="SAM" id="Phobius"/>
    </source>
</evidence>
<evidence type="ECO:0000313" key="3">
    <source>
        <dbReference type="Proteomes" id="UP001596087"/>
    </source>
</evidence>
<keyword evidence="3" id="KW-1185">Reference proteome</keyword>
<dbReference type="EMBL" id="JBHSKD010000004">
    <property type="protein sequence ID" value="MFC5175947.1"/>
    <property type="molecule type" value="Genomic_DNA"/>
</dbReference>
<proteinExistence type="predicted"/>
<dbReference type="Proteomes" id="UP001596087">
    <property type="component" value="Unassembled WGS sequence"/>
</dbReference>